<comment type="similarity">
    <text evidence="1">Belongs to the type-I restriction system S methylase family.</text>
</comment>
<evidence type="ECO:0000256" key="4">
    <source>
        <dbReference type="SAM" id="Coils"/>
    </source>
</evidence>
<name>L8JWK5_9BACT</name>
<organism evidence="6 7">
    <name type="scientific">Fulvivirga imtechensis AK7</name>
    <dbReference type="NCBI Taxonomy" id="1237149"/>
    <lineage>
        <taxon>Bacteria</taxon>
        <taxon>Pseudomonadati</taxon>
        <taxon>Bacteroidota</taxon>
        <taxon>Cytophagia</taxon>
        <taxon>Cytophagales</taxon>
        <taxon>Fulvivirgaceae</taxon>
        <taxon>Fulvivirga</taxon>
    </lineage>
</organism>
<dbReference type="Gene3D" id="3.90.220.20">
    <property type="entry name" value="DNA methylase specificity domains"/>
    <property type="match status" value="2"/>
</dbReference>
<comment type="caution">
    <text evidence="6">The sequence shown here is derived from an EMBL/GenBank/DDBJ whole genome shotgun (WGS) entry which is preliminary data.</text>
</comment>
<feature type="domain" description="Type I restriction modification DNA specificity" evidence="5">
    <location>
        <begin position="43"/>
        <end position="190"/>
    </location>
</feature>
<evidence type="ECO:0000256" key="1">
    <source>
        <dbReference type="ARBA" id="ARBA00010923"/>
    </source>
</evidence>
<dbReference type="Gene3D" id="1.10.287.1120">
    <property type="entry name" value="Bipartite methylase S protein"/>
    <property type="match status" value="1"/>
</dbReference>
<dbReference type="GO" id="GO:0003677">
    <property type="term" value="F:DNA binding"/>
    <property type="evidence" value="ECO:0007669"/>
    <property type="project" value="UniProtKB-KW"/>
</dbReference>
<dbReference type="STRING" id="1237149.C900_00962"/>
<dbReference type="PANTHER" id="PTHR30408">
    <property type="entry name" value="TYPE-1 RESTRICTION ENZYME ECOKI SPECIFICITY PROTEIN"/>
    <property type="match status" value="1"/>
</dbReference>
<keyword evidence="4" id="KW-0175">Coiled coil</keyword>
<dbReference type="InterPro" id="IPR052021">
    <property type="entry name" value="Type-I_RS_S_subunit"/>
</dbReference>
<feature type="coiled-coil region" evidence="4">
    <location>
        <begin position="393"/>
        <end position="420"/>
    </location>
</feature>
<accession>L8JWK5</accession>
<dbReference type="PANTHER" id="PTHR30408:SF12">
    <property type="entry name" value="TYPE I RESTRICTION ENZYME MJAVIII SPECIFICITY SUBUNIT"/>
    <property type="match status" value="1"/>
</dbReference>
<dbReference type="EMBL" id="AMZN01000015">
    <property type="protein sequence ID" value="ELR72583.1"/>
    <property type="molecule type" value="Genomic_DNA"/>
</dbReference>
<dbReference type="SUPFAM" id="SSF116734">
    <property type="entry name" value="DNA methylase specificity domain"/>
    <property type="match status" value="2"/>
</dbReference>
<evidence type="ECO:0000313" key="6">
    <source>
        <dbReference type="EMBL" id="ELR72583.1"/>
    </source>
</evidence>
<dbReference type="GO" id="GO:0009307">
    <property type="term" value="P:DNA restriction-modification system"/>
    <property type="evidence" value="ECO:0007669"/>
    <property type="project" value="UniProtKB-KW"/>
</dbReference>
<keyword evidence="7" id="KW-1185">Reference proteome</keyword>
<dbReference type="InterPro" id="IPR044946">
    <property type="entry name" value="Restrct_endonuc_typeI_TRD_sf"/>
</dbReference>
<keyword evidence="2" id="KW-0680">Restriction system</keyword>
<evidence type="ECO:0000313" key="7">
    <source>
        <dbReference type="Proteomes" id="UP000011135"/>
    </source>
</evidence>
<evidence type="ECO:0000259" key="5">
    <source>
        <dbReference type="Pfam" id="PF01420"/>
    </source>
</evidence>
<dbReference type="Pfam" id="PF01420">
    <property type="entry name" value="Methylase_S"/>
    <property type="match status" value="2"/>
</dbReference>
<feature type="domain" description="Type I restriction modification DNA specificity" evidence="5">
    <location>
        <begin position="231"/>
        <end position="410"/>
    </location>
</feature>
<dbReference type="eggNOG" id="COG0732">
    <property type="taxonomic scope" value="Bacteria"/>
</dbReference>
<keyword evidence="3" id="KW-0238">DNA-binding</keyword>
<dbReference type="Proteomes" id="UP000011135">
    <property type="component" value="Unassembled WGS sequence"/>
</dbReference>
<sequence>MPVLEINMTKRTSQDCKHTKLGWIPAEWEYLEFGLFVQRSSTKYDPRTDEQQFPCIELEHIEQNTGRINGHINSKAQKSTKNKFSKGEVLFAKLRPYLRKYWLAEFDGVSSSEVWILRGVKGKCSSIFLFYLIQLHKFIELANRTSGTKMPRADWSLVSEYPFPLPPLPEQQKIAQILSTWDKAISKTEQLITKKQERKKGLMQQLLTGKKRFREFVKSDKMKETKLGVIPEDWEAKKLGELGIFLKGKGVPKAEIKKEGLPCLTYGELYTRHHNIIRSFSSYIPKEITLESQELEYGDILFAGSGETLEEIGKSAAFINSFKAYAGGDIIILRRHDQDPEYLGYLLNHNSINRQKHKLGQGHSVVHIYSSGLKALLIPLPDKKEQQKIASVLSEADTEIKILQKQLVHLKEQKKGLMQKLLTGEVRVKLSAQDFKKITG</sequence>
<dbReference type="AlphaFoldDB" id="L8JWK5"/>
<reference evidence="6 7" key="1">
    <citation type="submission" date="2012-12" db="EMBL/GenBank/DDBJ databases">
        <title>Genome assembly of Fulvivirga imtechensis AK7.</title>
        <authorList>
            <person name="Nupur N."/>
            <person name="Khatri I."/>
            <person name="Kumar R."/>
            <person name="Subramanian S."/>
            <person name="Pinnaka A."/>
        </authorList>
    </citation>
    <scope>NUCLEOTIDE SEQUENCE [LARGE SCALE GENOMIC DNA]</scope>
    <source>
        <strain evidence="6 7">AK7</strain>
    </source>
</reference>
<dbReference type="CDD" id="cd17268">
    <property type="entry name" value="RMtype1_S_Ara36733I_TRD1-CR1_like"/>
    <property type="match status" value="1"/>
</dbReference>
<dbReference type="InterPro" id="IPR000055">
    <property type="entry name" value="Restrct_endonuc_typeI_TRD"/>
</dbReference>
<gene>
    <name evidence="6" type="ORF">C900_00962</name>
</gene>
<protein>
    <submittedName>
        <fullName evidence="6">Type I restriction-modification system, specificity subunit S</fullName>
    </submittedName>
</protein>
<proteinExistence type="inferred from homology"/>
<dbReference type="PATRIC" id="fig|1237149.3.peg.1164"/>
<evidence type="ECO:0000256" key="2">
    <source>
        <dbReference type="ARBA" id="ARBA00022747"/>
    </source>
</evidence>
<evidence type="ECO:0000256" key="3">
    <source>
        <dbReference type="ARBA" id="ARBA00023125"/>
    </source>
</evidence>